<dbReference type="Proteomes" id="UP000276133">
    <property type="component" value="Unassembled WGS sequence"/>
</dbReference>
<gene>
    <name evidence="1" type="ORF">BpHYR1_050016</name>
</gene>
<protein>
    <submittedName>
        <fullName evidence="1">Histone-like</fullName>
    </submittedName>
</protein>
<dbReference type="Gene3D" id="1.25.40.20">
    <property type="entry name" value="Ankyrin repeat-containing domain"/>
    <property type="match status" value="1"/>
</dbReference>
<dbReference type="InterPro" id="IPR036770">
    <property type="entry name" value="Ankyrin_rpt-contain_sf"/>
</dbReference>
<reference evidence="1 2" key="1">
    <citation type="journal article" date="2018" name="Sci. Rep.">
        <title>Genomic signatures of local adaptation to the degree of environmental predictability in rotifers.</title>
        <authorList>
            <person name="Franch-Gras L."/>
            <person name="Hahn C."/>
            <person name="Garcia-Roger E.M."/>
            <person name="Carmona M.J."/>
            <person name="Serra M."/>
            <person name="Gomez A."/>
        </authorList>
    </citation>
    <scope>NUCLEOTIDE SEQUENCE [LARGE SCALE GENOMIC DNA]</scope>
    <source>
        <strain evidence="1">HYR1</strain>
    </source>
</reference>
<proteinExistence type="predicted"/>
<evidence type="ECO:0000313" key="1">
    <source>
        <dbReference type="EMBL" id="RNA29521.1"/>
    </source>
</evidence>
<comment type="caution">
    <text evidence="1">The sequence shown here is derived from an EMBL/GenBank/DDBJ whole genome shotgun (WGS) entry which is preliminary data.</text>
</comment>
<organism evidence="1 2">
    <name type="scientific">Brachionus plicatilis</name>
    <name type="common">Marine rotifer</name>
    <name type="synonym">Brachionus muelleri</name>
    <dbReference type="NCBI Taxonomy" id="10195"/>
    <lineage>
        <taxon>Eukaryota</taxon>
        <taxon>Metazoa</taxon>
        <taxon>Spiralia</taxon>
        <taxon>Gnathifera</taxon>
        <taxon>Rotifera</taxon>
        <taxon>Eurotatoria</taxon>
        <taxon>Monogononta</taxon>
        <taxon>Pseudotrocha</taxon>
        <taxon>Ploima</taxon>
        <taxon>Brachionidae</taxon>
        <taxon>Brachionus</taxon>
    </lineage>
</organism>
<keyword evidence="2" id="KW-1185">Reference proteome</keyword>
<dbReference type="OrthoDB" id="10039713at2759"/>
<accession>A0A3M7S131</accession>
<sequence length="426" mass="50512">MKNYQTNLNSNSKIENEADKEIVSSKFGSKMKKIDRIIEKIDKKYAHNNGFKDFDIENMEEVCLKNGEIYQNETNNFTKKTLFNLVKNGDLEKLDDLLSIPKVDINLLWFSENLLMHAIRHKNEKIAEYLIFKGINFDYEAKLMEFNEKTNSMSFNSYSCRQMAYDNELYDIVDLIDICNCQLKTNLRCFLINRYLNKMNEKYMDRKIFSRNLKKRIELGFENNINKLSINDEVESVVSNEKELMEEIDLHKPQSDILDDFQRNDLDKFDSKINSSLSFFKNDSEINQKLCENLYEVRRNKASLKSLSKDKIDYHKNSNVNDNVKVENTNKKLRNSKNIYQNRPKTNLTIFNQKLTPFDSKTIYYKKTESVVPLNKLEIKNLTKKKKYPTKAMTESYYKIKSPILSYPNEKSFIRFTQQAKLNKRV</sequence>
<name>A0A3M7S131_BRAPC</name>
<dbReference type="AlphaFoldDB" id="A0A3M7S131"/>
<evidence type="ECO:0000313" key="2">
    <source>
        <dbReference type="Proteomes" id="UP000276133"/>
    </source>
</evidence>
<dbReference type="EMBL" id="REGN01002205">
    <property type="protein sequence ID" value="RNA29521.1"/>
    <property type="molecule type" value="Genomic_DNA"/>
</dbReference>
<dbReference type="SUPFAM" id="SSF48403">
    <property type="entry name" value="Ankyrin repeat"/>
    <property type="match status" value="1"/>
</dbReference>